<accession>A0ABP1DLN7</accession>
<feature type="region of interest" description="Disordered" evidence="1">
    <location>
        <begin position="124"/>
        <end position="152"/>
    </location>
</feature>
<feature type="compositionally biased region" description="Basic and acidic residues" evidence="1">
    <location>
        <begin position="125"/>
        <end position="134"/>
    </location>
</feature>
<organism evidence="2 3">
    <name type="scientific">Somion occarium</name>
    <dbReference type="NCBI Taxonomy" id="3059160"/>
    <lineage>
        <taxon>Eukaryota</taxon>
        <taxon>Fungi</taxon>
        <taxon>Dikarya</taxon>
        <taxon>Basidiomycota</taxon>
        <taxon>Agaricomycotina</taxon>
        <taxon>Agaricomycetes</taxon>
        <taxon>Polyporales</taxon>
        <taxon>Cerrenaceae</taxon>
        <taxon>Somion</taxon>
    </lineage>
</organism>
<sequence>MATSEIVNFNDPHPPTIKGIEAFKHVEKDIKTGIIKSRHHWDKHEPKMWSRADGLSDHDLVHFDLEKDLVEIRSAPVSYGTIILGKLRLPAVNDEEGEGFVHVRVHDPPNRGTEDVTFHSLFTNEGDHDADGHPHSWKAVQTRDTPLEFFNE</sequence>
<proteinExistence type="predicted"/>
<name>A0ABP1DLN7_9APHY</name>
<dbReference type="EMBL" id="OZ037947">
    <property type="protein sequence ID" value="CAL1707622.1"/>
    <property type="molecule type" value="Genomic_DNA"/>
</dbReference>
<evidence type="ECO:0000313" key="3">
    <source>
        <dbReference type="Proteomes" id="UP001497453"/>
    </source>
</evidence>
<evidence type="ECO:0000256" key="1">
    <source>
        <dbReference type="SAM" id="MobiDB-lite"/>
    </source>
</evidence>
<protein>
    <submittedName>
        <fullName evidence="2">Uncharacterized protein</fullName>
    </submittedName>
</protein>
<evidence type="ECO:0000313" key="2">
    <source>
        <dbReference type="EMBL" id="CAL1707622.1"/>
    </source>
</evidence>
<reference evidence="3" key="1">
    <citation type="submission" date="2024-04" db="EMBL/GenBank/DDBJ databases">
        <authorList>
            <person name="Shaw F."/>
            <person name="Minotto A."/>
        </authorList>
    </citation>
    <scope>NUCLEOTIDE SEQUENCE [LARGE SCALE GENOMIC DNA]</scope>
</reference>
<dbReference type="Proteomes" id="UP001497453">
    <property type="component" value="Chromosome 4"/>
</dbReference>
<gene>
    <name evidence="2" type="ORF">GFSPODELE1_LOCUS6458</name>
</gene>
<keyword evidence="3" id="KW-1185">Reference proteome</keyword>